<gene>
    <name evidence="8" type="primary">nadK</name>
    <name evidence="9" type="ORF">ENV75_03715</name>
</gene>
<feature type="binding site" evidence="8">
    <location>
        <begin position="66"/>
        <end position="67"/>
    </location>
    <ligand>
        <name>NAD(+)</name>
        <dbReference type="ChEBI" id="CHEBI:57540"/>
    </ligand>
</feature>
<dbReference type="AlphaFoldDB" id="A0A7C4EKF9"/>
<evidence type="ECO:0000256" key="8">
    <source>
        <dbReference type="HAMAP-Rule" id="MF_00361"/>
    </source>
</evidence>
<feature type="active site" description="Proton acceptor" evidence="8">
    <location>
        <position position="66"/>
    </location>
</feature>
<protein>
    <recommendedName>
        <fullName evidence="8">NAD kinase</fullName>
        <ecNumber evidence="8">2.7.1.23</ecNumber>
    </recommendedName>
    <alternativeName>
        <fullName evidence="8">ATP-dependent NAD kinase</fullName>
    </alternativeName>
</protein>
<keyword evidence="8" id="KW-0963">Cytoplasm</keyword>
<keyword evidence="4 8" id="KW-0067">ATP-binding</keyword>
<reference evidence="9" key="1">
    <citation type="journal article" date="2020" name="mSystems">
        <title>Genome- and Community-Level Interaction Insights into Carbon Utilization and Element Cycling Functions of Hydrothermarchaeota in Hydrothermal Sediment.</title>
        <authorList>
            <person name="Zhou Z."/>
            <person name="Liu Y."/>
            <person name="Xu W."/>
            <person name="Pan J."/>
            <person name="Luo Z.H."/>
            <person name="Li M."/>
        </authorList>
    </citation>
    <scope>NUCLEOTIDE SEQUENCE [LARGE SCALE GENOMIC DNA]</scope>
    <source>
        <strain evidence="9">SpSt-788</strain>
    </source>
</reference>
<evidence type="ECO:0000256" key="2">
    <source>
        <dbReference type="ARBA" id="ARBA00022741"/>
    </source>
</evidence>
<comment type="cofactor">
    <cofactor evidence="8">
        <name>a divalent metal cation</name>
        <dbReference type="ChEBI" id="CHEBI:60240"/>
    </cofactor>
</comment>
<dbReference type="EC" id="2.7.1.23" evidence="8"/>
<dbReference type="InterPro" id="IPR002504">
    <property type="entry name" value="NADK"/>
</dbReference>
<dbReference type="Gene3D" id="2.60.200.30">
    <property type="entry name" value="Probable inorganic polyphosphate/atp-NAD kinase, domain 2"/>
    <property type="match status" value="1"/>
</dbReference>
<sequence length="283" mass="31506">MFKKLSILYKEMDEIAFKTAEQIKKWLKRKGNDCVVFHSIGASSNFSKKESSAIHDCDAVIVLGGDGTILSASRIIQGEKIPIIGINMGTLGFITEFSRSDLFENLNNVFSGNYEIEERSMLKAEVFRDKKIVSKYLGLNDLVIGKGIMAKIADFDLIVNNTYVATIKADGIIISTPTGSTAYNLSAGGPILYPTLKELIFTPICPHTLSVRPVVLPDNSIIDIVISSSAKDIFLTIDGQISFPLKKNDKVRCRVAEEKTYLVAPEGRDYFRVLREKLRWGER</sequence>
<dbReference type="EMBL" id="DTHO01000038">
    <property type="protein sequence ID" value="HGG99543.1"/>
    <property type="molecule type" value="Genomic_DNA"/>
</dbReference>
<dbReference type="PANTHER" id="PTHR20275">
    <property type="entry name" value="NAD KINASE"/>
    <property type="match status" value="1"/>
</dbReference>
<dbReference type="InterPro" id="IPR016064">
    <property type="entry name" value="NAD/diacylglycerol_kinase_sf"/>
</dbReference>
<evidence type="ECO:0000313" key="9">
    <source>
        <dbReference type="EMBL" id="HGG99543.1"/>
    </source>
</evidence>
<comment type="similarity">
    <text evidence="8">Belongs to the NAD kinase family.</text>
</comment>
<keyword evidence="6 8" id="KW-0520">NAD</keyword>
<evidence type="ECO:0000256" key="7">
    <source>
        <dbReference type="ARBA" id="ARBA00047925"/>
    </source>
</evidence>
<keyword evidence="2 8" id="KW-0547">Nucleotide-binding</keyword>
<feature type="binding site" evidence="8">
    <location>
        <begin position="140"/>
        <end position="141"/>
    </location>
    <ligand>
        <name>NAD(+)</name>
        <dbReference type="ChEBI" id="CHEBI:57540"/>
    </ligand>
</feature>
<feature type="binding site" evidence="8">
    <location>
        <position position="151"/>
    </location>
    <ligand>
        <name>NAD(+)</name>
        <dbReference type="ChEBI" id="CHEBI:57540"/>
    </ligand>
</feature>
<dbReference type="Pfam" id="PF01513">
    <property type="entry name" value="NAD_kinase"/>
    <property type="match status" value="1"/>
</dbReference>
<dbReference type="HAMAP" id="MF_00361">
    <property type="entry name" value="NAD_kinase"/>
    <property type="match status" value="1"/>
</dbReference>
<feature type="binding site" evidence="8">
    <location>
        <position position="240"/>
    </location>
    <ligand>
        <name>NAD(+)</name>
        <dbReference type="ChEBI" id="CHEBI:57540"/>
    </ligand>
</feature>
<dbReference type="SUPFAM" id="SSF111331">
    <property type="entry name" value="NAD kinase/diacylglycerol kinase-like"/>
    <property type="match status" value="1"/>
</dbReference>
<feature type="binding site" evidence="8">
    <location>
        <begin position="181"/>
        <end position="186"/>
    </location>
    <ligand>
        <name>NAD(+)</name>
        <dbReference type="ChEBI" id="CHEBI:57540"/>
    </ligand>
</feature>
<feature type="binding site" evidence="8">
    <location>
        <position position="170"/>
    </location>
    <ligand>
        <name>NAD(+)</name>
        <dbReference type="ChEBI" id="CHEBI:57540"/>
    </ligand>
</feature>
<keyword evidence="3 8" id="KW-0418">Kinase</keyword>
<comment type="catalytic activity">
    <reaction evidence="7 8">
        <text>NAD(+) + ATP = ADP + NADP(+) + H(+)</text>
        <dbReference type="Rhea" id="RHEA:18629"/>
        <dbReference type="ChEBI" id="CHEBI:15378"/>
        <dbReference type="ChEBI" id="CHEBI:30616"/>
        <dbReference type="ChEBI" id="CHEBI:57540"/>
        <dbReference type="ChEBI" id="CHEBI:58349"/>
        <dbReference type="ChEBI" id="CHEBI:456216"/>
        <dbReference type="EC" id="2.7.1.23"/>
    </reaction>
</comment>
<evidence type="ECO:0000256" key="5">
    <source>
        <dbReference type="ARBA" id="ARBA00022857"/>
    </source>
</evidence>
<dbReference type="GO" id="GO:0019674">
    <property type="term" value="P:NAD+ metabolic process"/>
    <property type="evidence" value="ECO:0007669"/>
    <property type="project" value="InterPro"/>
</dbReference>
<dbReference type="GO" id="GO:0005737">
    <property type="term" value="C:cytoplasm"/>
    <property type="evidence" value="ECO:0007669"/>
    <property type="project" value="UniProtKB-SubCell"/>
</dbReference>
<comment type="caution">
    <text evidence="8">Lacks conserved residue(s) required for the propagation of feature annotation.</text>
</comment>
<keyword evidence="5 8" id="KW-0521">NADP</keyword>
<evidence type="ECO:0000256" key="3">
    <source>
        <dbReference type="ARBA" id="ARBA00022777"/>
    </source>
</evidence>
<comment type="subcellular location">
    <subcellularLocation>
        <location evidence="8">Cytoplasm</location>
    </subcellularLocation>
</comment>
<feature type="binding site" evidence="8">
    <location>
        <position position="168"/>
    </location>
    <ligand>
        <name>NAD(+)</name>
        <dbReference type="ChEBI" id="CHEBI:57540"/>
    </ligand>
</feature>
<dbReference type="InterPro" id="IPR017437">
    <property type="entry name" value="ATP-NAD_kinase_PpnK-typ_C"/>
</dbReference>
<organism evidence="9">
    <name type="scientific">Thermodesulfovibrio aggregans</name>
    <dbReference type="NCBI Taxonomy" id="86166"/>
    <lineage>
        <taxon>Bacteria</taxon>
        <taxon>Pseudomonadati</taxon>
        <taxon>Nitrospirota</taxon>
        <taxon>Thermodesulfovibrionia</taxon>
        <taxon>Thermodesulfovibrionales</taxon>
        <taxon>Thermodesulfovibrionaceae</taxon>
        <taxon>Thermodesulfovibrio</taxon>
    </lineage>
</organism>
<dbReference type="Pfam" id="PF20143">
    <property type="entry name" value="NAD_kinase_C"/>
    <property type="match status" value="1"/>
</dbReference>
<dbReference type="PANTHER" id="PTHR20275:SF0">
    <property type="entry name" value="NAD KINASE"/>
    <property type="match status" value="1"/>
</dbReference>
<proteinExistence type="inferred from homology"/>
<comment type="caution">
    <text evidence="9">The sequence shown here is derived from an EMBL/GenBank/DDBJ whole genome shotgun (WGS) entry which is preliminary data.</text>
</comment>
<dbReference type="Gene3D" id="3.40.50.10330">
    <property type="entry name" value="Probable inorganic polyphosphate/atp-NAD kinase, domain 1"/>
    <property type="match status" value="1"/>
</dbReference>
<keyword evidence="1 8" id="KW-0808">Transferase</keyword>
<dbReference type="InterPro" id="IPR017438">
    <property type="entry name" value="ATP-NAD_kinase_N"/>
</dbReference>
<dbReference type="GO" id="GO:0005524">
    <property type="term" value="F:ATP binding"/>
    <property type="evidence" value="ECO:0007669"/>
    <property type="project" value="UniProtKB-KW"/>
</dbReference>
<evidence type="ECO:0000256" key="6">
    <source>
        <dbReference type="ARBA" id="ARBA00023027"/>
    </source>
</evidence>
<dbReference type="GO" id="GO:0003951">
    <property type="term" value="F:NAD+ kinase activity"/>
    <property type="evidence" value="ECO:0007669"/>
    <property type="project" value="UniProtKB-UniRule"/>
</dbReference>
<evidence type="ECO:0000256" key="4">
    <source>
        <dbReference type="ARBA" id="ARBA00022840"/>
    </source>
</evidence>
<dbReference type="GO" id="GO:0046872">
    <property type="term" value="F:metal ion binding"/>
    <property type="evidence" value="ECO:0007669"/>
    <property type="project" value="UniProtKB-UniRule"/>
</dbReference>
<evidence type="ECO:0000256" key="1">
    <source>
        <dbReference type="ARBA" id="ARBA00022679"/>
    </source>
</evidence>
<accession>A0A7C4EKF9</accession>
<dbReference type="GO" id="GO:0051287">
    <property type="term" value="F:NAD binding"/>
    <property type="evidence" value="ECO:0007669"/>
    <property type="project" value="UniProtKB-ARBA"/>
</dbReference>
<name>A0A7C4EKF9_9BACT</name>
<dbReference type="GO" id="GO:0006741">
    <property type="term" value="P:NADP+ biosynthetic process"/>
    <property type="evidence" value="ECO:0007669"/>
    <property type="project" value="UniProtKB-UniRule"/>
</dbReference>
<dbReference type="FunFam" id="2.60.200.30:FF:000009">
    <property type="entry name" value="Poly(P)/ATP NAD kinase"/>
    <property type="match status" value="1"/>
</dbReference>
<comment type="function">
    <text evidence="8">Involved in the regulation of the intracellular balance of NAD and NADP, and is a key enzyme in the biosynthesis of NADP. Catalyzes specifically the phosphorylation on 2'-hydroxyl of the adenosine moiety of NAD to yield NADP.</text>
</comment>